<name>A0A8S2RP69_9BILA</name>
<evidence type="ECO:0000313" key="3">
    <source>
        <dbReference type="Proteomes" id="UP000682733"/>
    </source>
</evidence>
<dbReference type="Proteomes" id="UP000677228">
    <property type="component" value="Unassembled WGS sequence"/>
</dbReference>
<gene>
    <name evidence="1" type="ORF">OVA965_LOCUS31318</name>
    <name evidence="2" type="ORF">TMI583_LOCUS32144</name>
</gene>
<proteinExistence type="predicted"/>
<dbReference type="EMBL" id="CAJOBA010045098">
    <property type="protein sequence ID" value="CAF4172582.1"/>
    <property type="molecule type" value="Genomic_DNA"/>
</dbReference>
<evidence type="ECO:0000313" key="1">
    <source>
        <dbReference type="EMBL" id="CAF1362817.1"/>
    </source>
</evidence>
<reference evidence="2" key="1">
    <citation type="submission" date="2021-02" db="EMBL/GenBank/DDBJ databases">
        <authorList>
            <person name="Nowell W R."/>
        </authorList>
    </citation>
    <scope>NUCLEOTIDE SEQUENCE</scope>
</reference>
<evidence type="ECO:0000313" key="2">
    <source>
        <dbReference type="EMBL" id="CAF4172582.1"/>
    </source>
</evidence>
<organism evidence="2 3">
    <name type="scientific">Didymodactylos carnosus</name>
    <dbReference type="NCBI Taxonomy" id="1234261"/>
    <lineage>
        <taxon>Eukaryota</taxon>
        <taxon>Metazoa</taxon>
        <taxon>Spiralia</taxon>
        <taxon>Gnathifera</taxon>
        <taxon>Rotifera</taxon>
        <taxon>Eurotatoria</taxon>
        <taxon>Bdelloidea</taxon>
        <taxon>Philodinida</taxon>
        <taxon>Philodinidae</taxon>
        <taxon>Didymodactylos</taxon>
    </lineage>
</organism>
<dbReference type="Proteomes" id="UP000682733">
    <property type="component" value="Unassembled WGS sequence"/>
</dbReference>
<comment type="caution">
    <text evidence="2">The sequence shown here is derived from an EMBL/GenBank/DDBJ whole genome shotgun (WGS) entry which is preliminary data.</text>
</comment>
<dbReference type="EMBL" id="CAJNOK010023444">
    <property type="protein sequence ID" value="CAF1362817.1"/>
    <property type="molecule type" value="Genomic_DNA"/>
</dbReference>
<protein>
    <submittedName>
        <fullName evidence="2">Uncharacterized protein</fullName>
    </submittedName>
</protein>
<sequence length="143" mass="16269">MGKIKSSIDKFDYIQLVDLWKPLVYDPANIQQNPICYHNHATPNINCTRCEAYGSSNNAIMPDMYMGCTGKNYDDIDAYLYVAESRGDYPLVTNYDVVYFHLICAADYCNSAENINKIKQIISNNLKPILPEITIPTQSPFLQ</sequence>
<accession>A0A8S2RP69</accession>
<dbReference type="AlphaFoldDB" id="A0A8S2RP69"/>